<dbReference type="AlphaFoldDB" id="A0AA40ZW23"/>
<dbReference type="PANTHER" id="PTHR11731:SF193">
    <property type="entry name" value="DIPEPTIDYL PEPTIDASE 9"/>
    <property type="match status" value="1"/>
</dbReference>
<protein>
    <submittedName>
        <fullName evidence="3">Dipeptidyl aminopeptidase/acylaminoacyl peptidase</fullName>
    </submittedName>
    <submittedName>
        <fullName evidence="4">S9 family peptidase</fullName>
    </submittedName>
</protein>
<dbReference type="GO" id="GO:0008239">
    <property type="term" value="F:dipeptidyl-peptidase activity"/>
    <property type="evidence" value="ECO:0007669"/>
    <property type="project" value="TreeGrafter"/>
</dbReference>
<dbReference type="InterPro" id="IPR029058">
    <property type="entry name" value="AB_hydrolase_fold"/>
</dbReference>
<evidence type="ECO:0000259" key="1">
    <source>
        <dbReference type="Pfam" id="PF00326"/>
    </source>
</evidence>
<organism evidence="4 6">
    <name type="scientific">Sphingomonas yabuuchiae</name>
    <dbReference type="NCBI Taxonomy" id="172044"/>
    <lineage>
        <taxon>Bacteria</taxon>
        <taxon>Pseudomonadati</taxon>
        <taxon>Pseudomonadota</taxon>
        <taxon>Alphaproteobacteria</taxon>
        <taxon>Sphingomonadales</taxon>
        <taxon>Sphingomonadaceae</taxon>
        <taxon>Sphingomonas</taxon>
    </lineage>
</organism>
<dbReference type="Proteomes" id="UP000584663">
    <property type="component" value="Unassembled WGS sequence"/>
</dbReference>
<dbReference type="RefSeq" id="WP_184106199.1">
    <property type="nucleotide sequence ID" value="NZ_JACHNX010000013.1"/>
</dbReference>
<dbReference type="EMBL" id="JAFHKU010000109">
    <property type="protein sequence ID" value="MBN3557211.1"/>
    <property type="molecule type" value="Genomic_DNA"/>
</dbReference>
<dbReference type="Gene3D" id="3.40.50.1820">
    <property type="entry name" value="alpha/beta hydrolase"/>
    <property type="match status" value="1"/>
</dbReference>
<keyword evidence="3" id="KW-0378">Hydrolase</keyword>
<proteinExistence type="predicted"/>
<dbReference type="SUPFAM" id="SSF82171">
    <property type="entry name" value="DPP6 N-terminal domain-like"/>
    <property type="match status" value="1"/>
</dbReference>
<dbReference type="SUPFAM" id="SSF53474">
    <property type="entry name" value="alpha/beta-Hydrolases"/>
    <property type="match status" value="1"/>
</dbReference>
<accession>A0AA40ZW23</accession>
<dbReference type="GO" id="GO:0004177">
    <property type="term" value="F:aminopeptidase activity"/>
    <property type="evidence" value="ECO:0007669"/>
    <property type="project" value="UniProtKB-KW"/>
</dbReference>
<dbReference type="Gene3D" id="2.140.10.30">
    <property type="entry name" value="Dipeptidylpeptidase IV, N-terminal domain"/>
    <property type="match status" value="1"/>
</dbReference>
<dbReference type="InterPro" id="IPR001375">
    <property type="entry name" value="Peptidase_S9_cat"/>
</dbReference>
<evidence type="ECO:0000313" key="3">
    <source>
        <dbReference type="EMBL" id="MBB4610723.1"/>
    </source>
</evidence>
<evidence type="ECO:0000313" key="6">
    <source>
        <dbReference type="Proteomes" id="UP000704529"/>
    </source>
</evidence>
<name>A0AA40ZW23_9SPHN</name>
<dbReference type="GO" id="GO:0008236">
    <property type="term" value="F:serine-type peptidase activity"/>
    <property type="evidence" value="ECO:0007669"/>
    <property type="project" value="InterPro"/>
</dbReference>
<keyword evidence="3" id="KW-0645">Protease</keyword>
<feature type="domain" description="Dipeptidylpeptidase IV N-terminal" evidence="2">
    <location>
        <begin position="200"/>
        <end position="437"/>
    </location>
</feature>
<dbReference type="GO" id="GO:0006508">
    <property type="term" value="P:proteolysis"/>
    <property type="evidence" value="ECO:0007669"/>
    <property type="project" value="InterPro"/>
</dbReference>
<dbReference type="Pfam" id="PF00326">
    <property type="entry name" value="Peptidase_S9"/>
    <property type="match status" value="1"/>
</dbReference>
<dbReference type="EMBL" id="JACHNX010000013">
    <property type="protein sequence ID" value="MBB4610723.1"/>
    <property type="molecule type" value="Genomic_DNA"/>
</dbReference>
<keyword evidence="3" id="KW-0031">Aminopeptidase</keyword>
<dbReference type="Proteomes" id="UP000704529">
    <property type="component" value="Unassembled WGS sequence"/>
</dbReference>
<feature type="domain" description="Peptidase S9 prolyl oligopeptidase catalytic" evidence="1">
    <location>
        <begin position="528"/>
        <end position="722"/>
    </location>
</feature>
<gene>
    <name evidence="3" type="ORF">GGQ89_002957</name>
    <name evidence="4" type="ORF">JYA60_03060</name>
</gene>
<evidence type="ECO:0000313" key="4">
    <source>
        <dbReference type="EMBL" id="MBN3557211.1"/>
    </source>
</evidence>
<reference evidence="4" key="2">
    <citation type="submission" date="2021-01" db="EMBL/GenBank/DDBJ databases">
        <title>Genome Sequencing of Type Strains.</title>
        <authorList>
            <person name="Lemaire J.F."/>
            <person name="Inderbitzin P."/>
            <person name="Collins S.B."/>
            <person name="Wespe N."/>
            <person name="Knight-Connoni V."/>
        </authorList>
    </citation>
    <scope>NUCLEOTIDE SEQUENCE</scope>
    <source>
        <strain evidence="4">DSM 14562</strain>
    </source>
</reference>
<dbReference type="Pfam" id="PF00930">
    <property type="entry name" value="DPPIV_N"/>
    <property type="match status" value="1"/>
</dbReference>
<evidence type="ECO:0000259" key="2">
    <source>
        <dbReference type="Pfam" id="PF00930"/>
    </source>
</evidence>
<comment type="caution">
    <text evidence="4">The sequence shown here is derived from an EMBL/GenBank/DDBJ whole genome shotgun (WGS) entry which is preliminary data.</text>
</comment>
<dbReference type="PANTHER" id="PTHR11731">
    <property type="entry name" value="PROTEASE FAMILY S9B,C DIPEPTIDYL-PEPTIDASE IV-RELATED"/>
    <property type="match status" value="1"/>
</dbReference>
<sequence length="735" mass="80065">MIRLLCLAITISSGLLGIVPAQSPDDTASRLDRAARIEAWPQAIRDSMVAPRWLQHGERLVFWDAIGPMAGTWVIVDAARQKRRPIITPVRLREQLAALTGQNAALPEQMPFVLTPDERGLVFDYAGNGFRLDFAKPDVRRIEKSRMDARLLAGGIISPGRDRIVLQQGEGFAVFDAAGRTVIERTGTSDLAWELPEQPWSPDGRLAVWLIDSRMVHHIPVVDYTAASEQVAMVPYPKVGTPIASARLHLFDPASGELREVSNGQDEGYDWLADWRSDGSALVLHLARDGKRLDLLSIGRDGQVRRLLREERRDTKVADLNFAVGGWRAQVVPLAAGHGFLWISERDGWRHVYHYDDAGRLIRQVTRGTFPVVRVDGVSDDGTLLVTGADPAAPYDERLYRGNLKGDALRPVSVDPGVHMALISPSGRYLVDSHSSWTSSRRRDLIRSDGSGRMSLTIADASAVAATGYAPPEPIRVLAADGVTPLHGALYHPFGFDPTRRYPVVAYIYGGPLGTVLSRTYTGNTMMRRAEALAAAGFVVVAIDVRGSAGRSKAFSDATYGKIGQNEISDYVTGLHQLAKTRPWMDLTRVGIHGHSWGGYFAIRAMLVAPDFFKAGYAGAPGALDEDALVNEPDMGRIADNPGGYAAGSNLALAEHLSGPLRIMHGTADVNAPLSSSMRMVDALIRANKPVEQLVMPGVAHDPEGPAGAYYRDDVIRFFVRTLAFPSTDGAYKPT</sequence>
<dbReference type="InterPro" id="IPR050278">
    <property type="entry name" value="Serine_Prot_S9B/DPPIV"/>
</dbReference>
<dbReference type="InterPro" id="IPR002469">
    <property type="entry name" value="Peptidase_S9B_N"/>
</dbReference>
<evidence type="ECO:0000313" key="5">
    <source>
        <dbReference type="Proteomes" id="UP000584663"/>
    </source>
</evidence>
<keyword evidence="5" id="KW-1185">Reference proteome</keyword>
<reference evidence="3 5" key="1">
    <citation type="submission" date="2020-08" db="EMBL/GenBank/DDBJ databases">
        <title>Genomic Encyclopedia of Type Strains, Phase IV (KMG-IV): sequencing the most valuable type-strain genomes for metagenomic binning, comparative biology and taxonomic classification.</title>
        <authorList>
            <person name="Goeker M."/>
        </authorList>
    </citation>
    <scope>NUCLEOTIDE SEQUENCE [LARGE SCALE GENOMIC DNA]</scope>
    <source>
        <strain evidence="3 5">DSM 14562</strain>
    </source>
</reference>